<sequence length="1288" mass="142973">MDQLRRALSEFVGNGANTVPLWEQAFRTNLRPKIQRCKPVLILDQFEEVLALLGDRGERLPKQSGKSRRHEVGELIHEIASIVDRRPLHADGDWSDCDWSPSELRFVIAIRSDYMAELDAWQKVMPSFMRNRFQLREMAGNKAVEAIIEAGRLSARPIVSEVVAERIVRNIANDEQGRLDGIVVSPAVLSVYCTQLNSDRLSTGSEVIAEGQLEGGCEDVLSRYYDACVDGICHPVQRAVEDSLIDRSGRYRESQSHHTLLERALTRAMESNERSDELERTLATHVELLINRRLLVSEFRGGTTRLELMHDLLVPLVAQSRDVHKAHDELIQKAAEYSRKLQEQERLNEATNALTLEAARRALGRAFEALERNDHGRYLASLEESLRTGQSLAVGDAARALFHSPSPRLIGACGVSGTLLHWRWVDDIVYAVVRQGAPVEIRLYLFSKTEELHHWVLPFGTEVLSAYIDQDGDRVMAVSRDGLVHEWSRASDNSVRVLATLELDRQSGGNAFIRSDRVLLAGSGQCVVADPFGVQSSVRIEAPDTAWTIESAKFAEQSDAVIVRYQSRESERGDAEIRFKSPYREERTWSGRPFVIYWVARTNRAWVSHAGELAVFAAESNKQVLWSFREPEPKKVRELSLAVITSAAFTVDDLMIVCGTEDGRTVLLDRLGEEQLQELAHHGGYPAAILPSVDGRQVAVWSEPRSEDSDCEFGVWSLASGFPVELEVERVSDDATGFLSADRRRVIIVGPSDPLRVISLDSMLDAGVSSRLGSGSDGSDDSGGLQVSLSIGTGSLLLHQVAASERWLRPGLDQLLLAVLGVAPDQARVVVTDRSAHAHARWVEQPENPSTLNRYDEEIMYLGLQPDGHRVATVGSNDVLRVLATDSGDDLTGPILSDSRAMAVWFSADLEQCVLLLDDESLWQWEFEKGELVSLCNEAGGPATIAKGLQRGFMPVAPWCDDSGNGASLRVLSPDGSYLVSANRSRVHLRHLFDRADVKTQQLTGELVAAAFSPVGNLVALACSDGLVRFWDWKSNSLRAHGIKYAERVRTIAFSLDGRHLLITLVRGGLKCIEIGGADVSGVDRDSYRDWLCKALRYVAGSYVNDDGRFIRVKEEERRQLCVDIDSAAAPTPDLMSAMRWHRTLPWRRSISPLLPRSLSLHIAAELMRLADATAAETGPSAEEPDRLACLKRLYKLDPGHPLILIGLLGHKSYSDRRHDWGSLILERLESAPEMLLFAAEMFYRQGDRASLAAIDRLAKASPELNPAEQARFAQLALWAVLGFGDRS</sequence>
<proteinExistence type="predicted"/>
<dbReference type="Proteomes" id="UP000241074">
    <property type="component" value="Chromosome"/>
</dbReference>
<keyword evidence="2" id="KW-0175">Coiled coil</keyword>
<accession>A0A2P1PTS3</accession>
<dbReference type="Pfam" id="PF00400">
    <property type="entry name" value="WD40"/>
    <property type="match status" value="1"/>
</dbReference>
<evidence type="ECO:0000313" key="5">
    <source>
        <dbReference type="Proteomes" id="UP000241074"/>
    </source>
</evidence>
<feature type="domain" description="Novel STAND NTPase 1" evidence="3">
    <location>
        <begin position="33"/>
        <end position="345"/>
    </location>
</feature>
<evidence type="ECO:0000256" key="1">
    <source>
        <dbReference type="PROSITE-ProRule" id="PRU00221"/>
    </source>
</evidence>
<dbReference type="InterPro" id="IPR015943">
    <property type="entry name" value="WD40/YVTN_repeat-like_dom_sf"/>
</dbReference>
<dbReference type="SUPFAM" id="SSF50969">
    <property type="entry name" value="YVTN repeat-like/Quinoprotein amine dehydrogenase"/>
    <property type="match status" value="1"/>
</dbReference>
<reference evidence="4 5" key="1">
    <citation type="submission" date="2018-03" db="EMBL/GenBank/DDBJ databases">
        <title>Ahniella affigens gen. nov., sp. nov., a gammaproteobacterium isolated from sandy soil near a stream.</title>
        <authorList>
            <person name="Ko Y."/>
            <person name="Kim J.-H."/>
        </authorList>
    </citation>
    <scope>NUCLEOTIDE SEQUENCE [LARGE SCALE GENOMIC DNA]</scope>
    <source>
        <strain evidence="4 5">D13</strain>
    </source>
</reference>
<keyword evidence="1" id="KW-0853">WD repeat</keyword>
<dbReference type="EMBL" id="CP027860">
    <property type="protein sequence ID" value="AVP98222.1"/>
    <property type="molecule type" value="Genomic_DNA"/>
</dbReference>
<evidence type="ECO:0000256" key="2">
    <source>
        <dbReference type="SAM" id="Coils"/>
    </source>
</evidence>
<organism evidence="4 5">
    <name type="scientific">Ahniella affigens</name>
    <dbReference type="NCBI Taxonomy" id="2021234"/>
    <lineage>
        <taxon>Bacteria</taxon>
        <taxon>Pseudomonadati</taxon>
        <taxon>Pseudomonadota</taxon>
        <taxon>Gammaproteobacteria</taxon>
        <taxon>Lysobacterales</taxon>
        <taxon>Rhodanobacteraceae</taxon>
        <taxon>Ahniella</taxon>
    </lineage>
</organism>
<dbReference type="InterPro" id="IPR049052">
    <property type="entry name" value="nSTAND1"/>
</dbReference>
<dbReference type="InterPro" id="IPR011047">
    <property type="entry name" value="Quinoprotein_ADH-like_sf"/>
</dbReference>
<dbReference type="InterPro" id="IPR011044">
    <property type="entry name" value="Quino_amine_DH_bsu"/>
</dbReference>
<dbReference type="Pfam" id="PF20703">
    <property type="entry name" value="nSTAND1"/>
    <property type="match status" value="1"/>
</dbReference>
<feature type="coiled-coil region" evidence="2">
    <location>
        <begin position="327"/>
        <end position="354"/>
    </location>
</feature>
<keyword evidence="5" id="KW-1185">Reference proteome</keyword>
<feature type="repeat" description="WD" evidence="1">
    <location>
        <begin position="1000"/>
        <end position="1041"/>
    </location>
</feature>
<protein>
    <recommendedName>
        <fullName evidence="3">Novel STAND NTPase 1 domain-containing protein</fullName>
    </recommendedName>
</protein>
<dbReference type="KEGG" id="xba:C7S18_13925"/>
<dbReference type="Gene3D" id="2.130.10.10">
    <property type="entry name" value="YVTN repeat-like/Quinoprotein amine dehydrogenase"/>
    <property type="match status" value="2"/>
</dbReference>
<evidence type="ECO:0000313" key="4">
    <source>
        <dbReference type="EMBL" id="AVP98222.1"/>
    </source>
</evidence>
<evidence type="ECO:0000259" key="3">
    <source>
        <dbReference type="Pfam" id="PF20703"/>
    </source>
</evidence>
<reference evidence="4 5" key="2">
    <citation type="submission" date="2018-03" db="EMBL/GenBank/DDBJ databases">
        <authorList>
            <person name="Keele B.F."/>
        </authorList>
    </citation>
    <scope>NUCLEOTIDE SEQUENCE [LARGE SCALE GENOMIC DNA]</scope>
    <source>
        <strain evidence="4 5">D13</strain>
    </source>
</reference>
<dbReference type="PANTHER" id="PTHR19879:SF9">
    <property type="entry name" value="TRANSCRIPTION INITIATION FACTOR TFIID SUBUNIT 5"/>
    <property type="match status" value="1"/>
</dbReference>
<dbReference type="PROSITE" id="PS50082">
    <property type="entry name" value="WD_REPEATS_2"/>
    <property type="match status" value="1"/>
</dbReference>
<name>A0A2P1PTS3_9GAMM</name>
<dbReference type="SUPFAM" id="SSF50998">
    <property type="entry name" value="Quinoprotein alcohol dehydrogenase-like"/>
    <property type="match status" value="1"/>
</dbReference>
<gene>
    <name evidence="4" type="ORF">C7S18_13925</name>
</gene>
<dbReference type="InterPro" id="IPR001680">
    <property type="entry name" value="WD40_rpt"/>
</dbReference>
<dbReference type="PANTHER" id="PTHR19879">
    <property type="entry name" value="TRANSCRIPTION INITIATION FACTOR TFIID"/>
    <property type="match status" value="1"/>
</dbReference>
<dbReference type="SMART" id="SM00320">
    <property type="entry name" value="WD40"/>
    <property type="match status" value="5"/>
</dbReference>